<comment type="pathway">
    <text evidence="3">Cofactor biosynthesis; coenzyme A biosynthesis; CoA from (R)-pantothenate: step 5/5.</text>
</comment>
<comment type="caution">
    <text evidence="5">The sequence shown here is derived from an EMBL/GenBank/DDBJ whole genome shotgun (WGS) entry which is preliminary data.</text>
</comment>
<dbReference type="RefSeq" id="WP_014081895.1">
    <property type="nucleotide sequence ID" value="NZ_BAAAXT010000017.1"/>
</dbReference>
<organism evidence="5 6">
    <name type="scientific">Fructilactobacillus sanfranciscensis</name>
    <name type="common">Lactobacillus sanfranciscensis</name>
    <dbReference type="NCBI Taxonomy" id="1625"/>
    <lineage>
        <taxon>Bacteria</taxon>
        <taxon>Bacillati</taxon>
        <taxon>Bacillota</taxon>
        <taxon>Bacilli</taxon>
        <taxon>Lactobacillales</taxon>
        <taxon>Lactobacillaceae</taxon>
        <taxon>Fructilactobacillus</taxon>
    </lineage>
</organism>
<protein>
    <recommendedName>
        <fullName evidence="3 4">Dephospho-CoA kinase</fullName>
        <ecNumber evidence="3 4">2.7.1.24</ecNumber>
    </recommendedName>
    <alternativeName>
        <fullName evidence="3">Dephosphocoenzyme A kinase</fullName>
    </alternativeName>
</protein>
<keyword evidence="2 3" id="KW-0067">ATP-binding</keyword>
<feature type="binding site" evidence="3">
    <location>
        <begin position="12"/>
        <end position="17"/>
    </location>
    <ligand>
        <name>ATP</name>
        <dbReference type="ChEBI" id="CHEBI:30616"/>
    </ligand>
</feature>
<comment type="catalytic activity">
    <reaction evidence="3">
        <text>3'-dephospho-CoA + ATP = ADP + CoA + H(+)</text>
        <dbReference type="Rhea" id="RHEA:18245"/>
        <dbReference type="ChEBI" id="CHEBI:15378"/>
        <dbReference type="ChEBI" id="CHEBI:30616"/>
        <dbReference type="ChEBI" id="CHEBI:57287"/>
        <dbReference type="ChEBI" id="CHEBI:57328"/>
        <dbReference type="ChEBI" id="CHEBI:456216"/>
        <dbReference type="EC" id="2.7.1.24"/>
    </reaction>
</comment>
<name>A0A5C4TK44_FRUSA</name>
<dbReference type="GeneID" id="93160503"/>
<dbReference type="PROSITE" id="PS51219">
    <property type="entry name" value="DPCK"/>
    <property type="match status" value="1"/>
</dbReference>
<keyword evidence="3" id="KW-0808">Transferase</keyword>
<dbReference type="EC" id="2.7.1.24" evidence="3 4"/>
<dbReference type="NCBIfam" id="TIGR00152">
    <property type="entry name" value="dephospho-CoA kinase"/>
    <property type="match status" value="1"/>
</dbReference>
<gene>
    <name evidence="3" type="primary">coaE</name>
    <name evidence="5" type="ORF">DID87_01190</name>
</gene>
<comment type="function">
    <text evidence="3">Catalyzes the phosphorylation of the 3'-hydroxyl group of dephosphocoenzyme A to form coenzyme A.</text>
</comment>
<keyword evidence="3" id="KW-0173">Coenzyme A biosynthesis</keyword>
<dbReference type="GO" id="GO:0005737">
    <property type="term" value="C:cytoplasm"/>
    <property type="evidence" value="ECO:0007669"/>
    <property type="project" value="UniProtKB-SubCell"/>
</dbReference>
<dbReference type="GO" id="GO:0005524">
    <property type="term" value="F:ATP binding"/>
    <property type="evidence" value="ECO:0007669"/>
    <property type="project" value="UniProtKB-UniRule"/>
</dbReference>
<evidence type="ECO:0000256" key="2">
    <source>
        <dbReference type="ARBA" id="ARBA00022840"/>
    </source>
</evidence>
<evidence type="ECO:0000256" key="1">
    <source>
        <dbReference type="ARBA" id="ARBA00022741"/>
    </source>
</evidence>
<dbReference type="AlphaFoldDB" id="A0A5C4TK44"/>
<dbReference type="Proteomes" id="UP000313312">
    <property type="component" value="Unassembled WGS sequence"/>
</dbReference>
<dbReference type="GO" id="GO:0015937">
    <property type="term" value="P:coenzyme A biosynthetic process"/>
    <property type="evidence" value="ECO:0007669"/>
    <property type="project" value="UniProtKB-UniRule"/>
</dbReference>
<evidence type="ECO:0000313" key="6">
    <source>
        <dbReference type="Proteomes" id="UP000313312"/>
    </source>
</evidence>
<dbReference type="UniPathway" id="UPA00241">
    <property type="reaction ID" value="UER00356"/>
</dbReference>
<reference evidence="5 6" key="1">
    <citation type="submission" date="2018-05" db="EMBL/GenBank/DDBJ databases">
        <title>Lactobacillus sanfranciscensis Ah4 draft denome sequence.</title>
        <authorList>
            <person name="Zhang G."/>
        </authorList>
    </citation>
    <scope>NUCLEOTIDE SEQUENCE [LARGE SCALE GENOMIC DNA]</scope>
    <source>
        <strain evidence="5 6">Ah4</strain>
    </source>
</reference>
<dbReference type="GO" id="GO:0004140">
    <property type="term" value="F:dephospho-CoA kinase activity"/>
    <property type="evidence" value="ECO:0007669"/>
    <property type="project" value="UniProtKB-UniRule"/>
</dbReference>
<dbReference type="Gene3D" id="3.40.50.300">
    <property type="entry name" value="P-loop containing nucleotide triphosphate hydrolases"/>
    <property type="match status" value="1"/>
</dbReference>
<dbReference type="EMBL" id="QFCR01000002">
    <property type="protein sequence ID" value="TNK90987.1"/>
    <property type="molecule type" value="Genomic_DNA"/>
</dbReference>
<evidence type="ECO:0000313" key="5">
    <source>
        <dbReference type="EMBL" id="TNK90987.1"/>
    </source>
</evidence>
<comment type="similarity">
    <text evidence="3">Belongs to the CoaE family.</text>
</comment>
<dbReference type="OMA" id="CQMDIEQ"/>
<dbReference type="SUPFAM" id="SSF52540">
    <property type="entry name" value="P-loop containing nucleoside triphosphate hydrolases"/>
    <property type="match status" value="1"/>
</dbReference>
<dbReference type="HAMAP" id="MF_00376">
    <property type="entry name" value="Dephospho_CoA_kinase"/>
    <property type="match status" value="1"/>
</dbReference>
<keyword evidence="3" id="KW-0963">Cytoplasm</keyword>
<dbReference type="CDD" id="cd02022">
    <property type="entry name" value="DPCK"/>
    <property type="match status" value="1"/>
</dbReference>
<comment type="subcellular location">
    <subcellularLocation>
        <location evidence="3">Cytoplasm</location>
    </subcellularLocation>
</comment>
<dbReference type="PANTHER" id="PTHR10695">
    <property type="entry name" value="DEPHOSPHO-COA KINASE-RELATED"/>
    <property type="match status" value="1"/>
</dbReference>
<dbReference type="PANTHER" id="PTHR10695:SF46">
    <property type="entry name" value="BIFUNCTIONAL COENZYME A SYNTHASE-RELATED"/>
    <property type="match status" value="1"/>
</dbReference>
<proteinExistence type="inferred from homology"/>
<dbReference type="InterPro" id="IPR001977">
    <property type="entry name" value="Depp_CoAkinase"/>
</dbReference>
<accession>A0A5C4TK44</accession>
<dbReference type="Pfam" id="PF01121">
    <property type="entry name" value="CoaE"/>
    <property type="match status" value="1"/>
</dbReference>
<keyword evidence="1 3" id="KW-0547">Nucleotide-binding</keyword>
<keyword evidence="3 5" id="KW-0418">Kinase</keyword>
<evidence type="ECO:0000256" key="3">
    <source>
        <dbReference type="HAMAP-Rule" id="MF_00376"/>
    </source>
</evidence>
<sequence>MTKVIALTGGIASGKSTVGKLLKDKNFDVIDLDKTVHDLENENKDVINKIVKLFGVKTTNNGKINRSQLAEIVFNDKNALKRLVRILNPFLIKEINSHTDEDVIFIEAPTLFENGLQVYVDKIIMIACDPVIQMQRLIKRNTISISKANLLMKSQWPQSVKKELSDVVIDSTNGIDELKKQVLCLLDDLR</sequence>
<evidence type="ECO:0000256" key="4">
    <source>
        <dbReference type="NCBIfam" id="TIGR00152"/>
    </source>
</evidence>
<dbReference type="InterPro" id="IPR027417">
    <property type="entry name" value="P-loop_NTPase"/>
</dbReference>